<protein>
    <submittedName>
        <fullName evidence="2">Yippee-like protein</fullName>
    </submittedName>
</protein>
<sequence>MASAVAAPVERPLPLLELPPNALLGVFAELKELADAVALSSCCRELWALGGAARRRHLCCAACGHALCEAAQVLSSEAHREAPALRLPDGTSVAADPQHCTGCRLSEEQPLEALEVLLFLRVEMGLRRVGNDSYEVRAQQVLCGGCGVHLGLRLVQLGSLRAGAVPPCIRHWRELQVLGTAFLARPYLRLRKPDGHEEHLGRPPPPAALAVYTCTAARSTLAKPGGCGAPLFVQRALLSKQHVWDAGDGPERAWFINTFLPGAVVERNEREEELCQGPMRVSDVYCARCAARIGWRFCRDLLETQPNANQVGRYGVVTSSIQKEGPSGSSASPPSSESPLSSQEAAASLSDSG</sequence>
<comment type="caution">
    <text evidence="2">The sequence shown here is derived from an EMBL/GenBank/DDBJ whole genome shotgun (WGS) entry which is preliminary data.</text>
</comment>
<gene>
    <name evidence="2" type="ORF">C2E21_4082</name>
</gene>
<name>A0A2P6TTF0_CHLSO</name>
<keyword evidence="3" id="KW-1185">Reference proteome</keyword>
<organism evidence="2 3">
    <name type="scientific">Chlorella sorokiniana</name>
    <name type="common">Freshwater green alga</name>
    <dbReference type="NCBI Taxonomy" id="3076"/>
    <lineage>
        <taxon>Eukaryota</taxon>
        <taxon>Viridiplantae</taxon>
        <taxon>Chlorophyta</taxon>
        <taxon>core chlorophytes</taxon>
        <taxon>Trebouxiophyceae</taxon>
        <taxon>Chlorellales</taxon>
        <taxon>Chlorellaceae</taxon>
        <taxon>Chlorella clade</taxon>
        <taxon>Chlorella</taxon>
    </lineage>
</organism>
<dbReference type="AlphaFoldDB" id="A0A2P6TTF0"/>
<accession>A0A2P6TTF0</accession>
<feature type="compositionally biased region" description="Low complexity" evidence="1">
    <location>
        <begin position="325"/>
        <end position="353"/>
    </location>
</feature>
<evidence type="ECO:0000313" key="2">
    <source>
        <dbReference type="EMBL" id="PRW57347.1"/>
    </source>
</evidence>
<dbReference type="EMBL" id="LHPG02000007">
    <property type="protein sequence ID" value="PRW57347.1"/>
    <property type="molecule type" value="Genomic_DNA"/>
</dbReference>
<reference evidence="2 3" key="1">
    <citation type="journal article" date="2018" name="Plant J.">
        <title>Genome sequences of Chlorella sorokiniana UTEX 1602 and Micractinium conductrix SAG 241.80: implications to maltose excretion by a green alga.</title>
        <authorList>
            <person name="Arriola M.B."/>
            <person name="Velmurugan N."/>
            <person name="Zhang Y."/>
            <person name="Plunkett M.H."/>
            <person name="Hondzo H."/>
            <person name="Barney B.M."/>
        </authorList>
    </citation>
    <scope>NUCLEOTIDE SEQUENCE [LARGE SCALE GENOMIC DNA]</scope>
    <source>
        <strain evidence="3">UTEX 1602</strain>
    </source>
</reference>
<evidence type="ECO:0000256" key="1">
    <source>
        <dbReference type="SAM" id="MobiDB-lite"/>
    </source>
</evidence>
<dbReference type="Proteomes" id="UP000239899">
    <property type="component" value="Unassembled WGS sequence"/>
</dbReference>
<proteinExistence type="predicted"/>
<dbReference type="OrthoDB" id="2018260at2759"/>
<feature type="region of interest" description="Disordered" evidence="1">
    <location>
        <begin position="319"/>
        <end position="353"/>
    </location>
</feature>
<evidence type="ECO:0000313" key="3">
    <source>
        <dbReference type="Proteomes" id="UP000239899"/>
    </source>
</evidence>